<sequence>MGISSFASIMAKSAWPTSKEIRDEKEVGMSEVRAPWTASYAEIYPVVHHIEGTEANQ</sequence>
<dbReference type="GeneID" id="9474402"/>
<reference evidence="2" key="1">
    <citation type="journal article" date="2009" name="Nature">
        <title>Genome sequence and analysis of the Irish potato famine pathogen Phytophthora infestans.</title>
        <authorList>
            <consortium name="The Broad Institute Genome Sequencing Platform"/>
            <person name="Haas B.J."/>
            <person name="Kamoun S."/>
            <person name="Zody M.C."/>
            <person name="Jiang R.H."/>
            <person name="Handsaker R.E."/>
            <person name="Cano L.M."/>
            <person name="Grabherr M."/>
            <person name="Kodira C.D."/>
            <person name="Raffaele S."/>
            <person name="Torto-Alalibo T."/>
            <person name="Bozkurt T.O."/>
            <person name="Ah-Fong A.M."/>
            <person name="Alvarado L."/>
            <person name="Anderson V.L."/>
            <person name="Armstrong M.R."/>
            <person name="Avrova A."/>
            <person name="Baxter L."/>
            <person name="Beynon J."/>
            <person name="Boevink P.C."/>
            <person name="Bollmann S.R."/>
            <person name="Bos J.I."/>
            <person name="Bulone V."/>
            <person name="Cai G."/>
            <person name="Cakir C."/>
            <person name="Carrington J.C."/>
            <person name="Chawner M."/>
            <person name="Conti L."/>
            <person name="Costanzo S."/>
            <person name="Ewan R."/>
            <person name="Fahlgren N."/>
            <person name="Fischbach M.A."/>
            <person name="Fugelstad J."/>
            <person name="Gilroy E.M."/>
            <person name="Gnerre S."/>
            <person name="Green P.J."/>
            <person name="Grenville-Briggs L.J."/>
            <person name="Griffith J."/>
            <person name="Grunwald N.J."/>
            <person name="Horn K."/>
            <person name="Horner N.R."/>
            <person name="Hu C.H."/>
            <person name="Huitema E."/>
            <person name="Jeong D.H."/>
            <person name="Jones A.M."/>
            <person name="Jones J.D."/>
            <person name="Jones R.W."/>
            <person name="Karlsson E.K."/>
            <person name="Kunjeti S.G."/>
            <person name="Lamour K."/>
            <person name="Liu Z."/>
            <person name="Ma L."/>
            <person name="Maclean D."/>
            <person name="Chibucos M.C."/>
            <person name="McDonald H."/>
            <person name="McWalters J."/>
            <person name="Meijer H.J."/>
            <person name="Morgan W."/>
            <person name="Morris P.F."/>
            <person name="Munro C.A."/>
            <person name="O'Neill K."/>
            <person name="Ospina-Giraldo M."/>
            <person name="Pinzon A."/>
            <person name="Pritchard L."/>
            <person name="Ramsahoye B."/>
            <person name="Ren Q."/>
            <person name="Restrepo S."/>
            <person name="Roy S."/>
            <person name="Sadanandom A."/>
            <person name="Savidor A."/>
            <person name="Schornack S."/>
            <person name="Schwartz D.C."/>
            <person name="Schumann U.D."/>
            <person name="Schwessinger B."/>
            <person name="Seyer L."/>
            <person name="Sharpe T."/>
            <person name="Silvar C."/>
            <person name="Song J."/>
            <person name="Studholme D.J."/>
            <person name="Sykes S."/>
            <person name="Thines M."/>
            <person name="van de Vondervoort P.J."/>
            <person name="Phuntumart V."/>
            <person name="Wawra S."/>
            <person name="Weide R."/>
            <person name="Win J."/>
            <person name="Young C."/>
            <person name="Zhou S."/>
            <person name="Fry W."/>
            <person name="Meyers B.C."/>
            <person name="van West P."/>
            <person name="Ristaino J."/>
            <person name="Govers F."/>
            <person name="Birch P.R."/>
            <person name="Whisson S.C."/>
            <person name="Judelson H.S."/>
            <person name="Nusbaum C."/>
        </authorList>
    </citation>
    <scope>NUCLEOTIDE SEQUENCE [LARGE SCALE GENOMIC DNA]</scope>
    <source>
        <strain evidence="2">T30-4</strain>
    </source>
</reference>
<dbReference type="EMBL" id="DS028135">
    <property type="protein sequence ID" value="EEY57015.1"/>
    <property type="molecule type" value="Genomic_DNA"/>
</dbReference>
<proteinExistence type="predicted"/>
<dbReference type="RefSeq" id="XP_002902343.1">
    <property type="nucleotide sequence ID" value="XM_002902297.1"/>
</dbReference>
<protein>
    <submittedName>
        <fullName evidence="1">Uncharacterized protein</fullName>
    </submittedName>
</protein>
<dbReference type="InParanoid" id="D0NFM6"/>
<organism evidence="1 2">
    <name type="scientific">Phytophthora infestans (strain T30-4)</name>
    <name type="common">Potato late blight agent</name>
    <dbReference type="NCBI Taxonomy" id="403677"/>
    <lineage>
        <taxon>Eukaryota</taxon>
        <taxon>Sar</taxon>
        <taxon>Stramenopiles</taxon>
        <taxon>Oomycota</taxon>
        <taxon>Peronosporomycetes</taxon>
        <taxon>Peronosporales</taxon>
        <taxon>Peronosporaceae</taxon>
        <taxon>Phytophthora</taxon>
    </lineage>
</organism>
<dbReference type="VEuPathDB" id="FungiDB:PITG_10570"/>
<dbReference type="AlphaFoldDB" id="D0NFM6"/>
<keyword evidence="2" id="KW-1185">Reference proteome</keyword>
<evidence type="ECO:0000313" key="2">
    <source>
        <dbReference type="Proteomes" id="UP000006643"/>
    </source>
</evidence>
<dbReference type="HOGENOM" id="CLU_3000569_0_0_1"/>
<gene>
    <name evidence="1" type="ORF">PITG_10570</name>
</gene>
<dbReference type="Proteomes" id="UP000006643">
    <property type="component" value="Unassembled WGS sequence"/>
</dbReference>
<evidence type="ECO:0000313" key="1">
    <source>
        <dbReference type="EMBL" id="EEY57015.1"/>
    </source>
</evidence>
<name>D0NFM6_PHYIT</name>
<accession>D0NFM6</accession>
<dbReference type="KEGG" id="pif:PITG_10570"/>